<feature type="transmembrane region" description="Helical" evidence="1">
    <location>
        <begin position="282"/>
        <end position="299"/>
    </location>
</feature>
<sequence length="300" mass="30928" precursor="true">MTPTALVLITLSVVAHAGWNFFSKTRPSLAFFAVSVLASMAALAPLAALDRTLLPAVPAAVWGLVAATGLFQTVYFTGLAGAYRHGELSVVYPVLRALPVLGVTALSLLLGQGAPIAPPALAGIALVALGCLLLPLERFAVPRPRDYAGPALWLALVAAAGTTGYTLIDDAAQRFLRGELPGLGPLRVTAFYVVLQTYSTGLWMALALLAWPAERRRLRALGGRGALAAGLTGLVITGAYALVLAAMAFVSNVGYVAAFRQLSILLGAALGMALLGERPHGPKLLGLAAVTAGLVLVALY</sequence>
<feature type="transmembrane region" description="Helical" evidence="1">
    <location>
        <begin position="29"/>
        <end position="48"/>
    </location>
</feature>
<dbReference type="KEGG" id="opr:Ocepr_0115"/>
<keyword evidence="3" id="KW-1185">Reference proteome</keyword>
<accession>E4U5M0</accession>
<proteinExistence type="predicted"/>
<dbReference type="Gene3D" id="1.10.3730.20">
    <property type="match status" value="1"/>
</dbReference>
<dbReference type="OrthoDB" id="157232at2"/>
<keyword evidence="1" id="KW-0812">Transmembrane</keyword>
<keyword evidence="1" id="KW-1133">Transmembrane helix</keyword>
<feature type="transmembrane region" description="Helical" evidence="1">
    <location>
        <begin position="225"/>
        <end position="249"/>
    </location>
</feature>
<dbReference type="RefSeq" id="WP_013456748.1">
    <property type="nucleotide sequence ID" value="NC_014761.1"/>
</dbReference>
<dbReference type="SUPFAM" id="SSF103481">
    <property type="entry name" value="Multidrug resistance efflux transporter EmrE"/>
    <property type="match status" value="2"/>
</dbReference>
<evidence type="ECO:0008006" key="4">
    <source>
        <dbReference type="Google" id="ProtNLM"/>
    </source>
</evidence>
<dbReference type="STRING" id="670487.Ocepr_0115"/>
<protein>
    <recommendedName>
        <fullName evidence="4">EamA family transporter</fullName>
    </recommendedName>
</protein>
<feature type="transmembrane region" description="Helical" evidence="1">
    <location>
        <begin position="116"/>
        <end position="136"/>
    </location>
</feature>
<evidence type="ECO:0000313" key="3">
    <source>
        <dbReference type="Proteomes" id="UP000008722"/>
    </source>
</evidence>
<evidence type="ECO:0000256" key="1">
    <source>
        <dbReference type="SAM" id="Phobius"/>
    </source>
</evidence>
<name>E4U5M0_OCEP5</name>
<reference evidence="3" key="1">
    <citation type="submission" date="2010-11" db="EMBL/GenBank/DDBJ databases">
        <title>The complete sequence of chromosome of Oceanithermus profundus DSM 14977.</title>
        <authorList>
            <consortium name="US DOE Joint Genome Institute (JGI-PGF)"/>
            <person name="Lucas S."/>
            <person name="Copeland A."/>
            <person name="Lapidus A."/>
            <person name="Bruce D."/>
            <person name="Goodwin L."/>
            <person name="Pitluck S."/>
            <person name="Kyrpides N."/>
            <person name="Mavromatis K."/>
            <person name="Pagani I."/>
            <person name="Ivanova N."/>
            <person name="Zhang X."/>
            <person name="Brettin T."/>
            <person name="Detter J.C."/>
            <person name="Tapia R."/>
            <person name="Han C."/>
            <person name="Land M."/>
            <person name="Hauser L."/>
            <person name="Markowitz V."/>
            <person name="Cheng J.-F."/>
            <person name="Hugenholtz P."/>
            <person name="Woyke T."/>
            <person name="Wu D."/>
            <person name="Tindall B."/>
            <person name="Faehnrich R."/>
            <person name="Brambilla E."/>
            <person name="Klenk H.-P."/>
            <person name="Eisen J.A."/>
        </authorList>
    </citation>
    <scope>NUCLEOTIDE SEQUENCE [LARGE SCALE GENOMIC DNA]</scope>
    <source>
        <strain evidence="3">DSM 14977 / NBRC 100410 / VKM B-2274 / 506</strain>
    </source>
</reference>
<dbReference type="InterPro" id="IPR037185">
    <property type="entry name" value="EmrE-like"/>
</dbReference>
<keyword evidence="1" id="KW-0472">Membrane</keyword>
<dbReference type="Proteomes" id="UP000008722">
    <property type="component" value="Chromosome"/>
</dbReference>
<feature type="transmembrane region" description="Helical" evidence="1">
    <location>
        <begin position="60"/>
        <end position="83"/>
    </location>
</feature>
<feature type="transmembrane region" description="Helical" evidence="1">
    <location>
        <begin position="148"/>
        <end position="168"/>
    </location>
</feature>
<organism evidence="2 3">
    <name type="scientific">Oceanithermus profundus (strain DSM 14977 / NBRC 100410 / VKM B-2274 / 506)</name>
    <dbReference type="NCBI Taxonomy" id="670487"/>
    <lineage>
        <taxon>Bacteria</taxon>
        <taxon>Thermotogati</taxon>
        <taxon>Deinococcota</taxon>
        <taxon>Deinococci</taxon>
        <taxon>Thermales</taxon>
        <taxon>Thermaceae</taxon>
        <taxon>Oceanithermus</taxon>
    </lineage>
</organism>
<feature type="transmembrane region" description="Helical" evidence="1">
    <location>
        <begin position="188"/>
        <end position="213"/>
    </location>
</feature>
<feature type="transmembrane region" description="Helical" evidence="1">
    <location>
        <begin position="90"/>
        <end position="110"/>
    </location>
</feature>
<dbReference type="eggNOG" id="COG0697">
    <property type="taxonomic scope" value="Bacteria"/>
</dbReference>
<dbReference type="EMBL" id="CP002361">
    <property type="protein sequence ID" value="ADR35578.1"/>
    <property type="molecule type" value="Genomic_DNA"/>
</dbReference>
<feature type="transmembrane region" description="Helical" evidence="1">
    <location>
        <begin position="6"/>
        <end position="22"/>
    </location>
</feature>
<gene>
    <name evidence="2" type="ordered locus">Ocepr_0115</name>
</gene>
<feature type="transmembrane region" description="Helical" evidence="1">
    <location>
        <begin position="255"/>
        <end position="275"/>
    </location>
</feature>
<dbReference type="HOGENOM" id="CLU_060016_0_0_0"/>
<reference evidence="2 3" key="2">
    <citation type="journal article" date="2011" name="Stand. Genomic Sci.">
        <title>Complete genome sequence of Oceanithermus profundus type strain (506).</title>
        <authorList>
            <person name="Pati A."/>
            <person name="Zhang X."/>
            <person name="Lapidus A."/>
            <person name="Nolan M."/>
            <person name="Lucas S."/>
            <person name="Del Rio T.G."/>
            <person name="Tice H."/>
            <person name="Cheng J.F."/>
            <person name="Tapia R."/>
            <person name="Han C."/>
            <person name="Goodwin L."/>
            <person name="Pitluck S."/>
            <person name="Liolios K."/>
            <person name="Pagani I."/>
            <person name="Ivanova N."/>
            <person name="Mavromatis K."/>
            <person name="Chen A."/>
            <person name="Palaniappan K."/>
            <person name="Hauser L."/>
            <person name="Jeffries C.D."/>
            <person name="Brambilla E.M."/>
            <person name="Rohl A."/>
            <person name="Mwirichia R."/>
            <person name="Rohde M."/>
            <person name="Tindall B.J."/>
            <person name="Sikorski J."/>
            <person name="Wirth R."/>
            <person name="Goker M."/>
            <person name="Woyke T."/>
            <person name="Detter J.C."/>
            <person name="Bristow J."/>
            <person name="Eisen J.A."/>
            <person name="Markowitz V."/>
            <person name="Hugenholtz P."/>
            <person name="Kyrpides N.C."/>
            <person name="Klenk H.P."/>
            <person name="Land M."/>
        </authorList>
    </citation>
    <scope>NUCLEOTIDE SEQUENCE [LARGE SCALE GENOMIC DNA]</scope>
    <source>
        <strain evidence="3">DSM 14977 / NBRC 100410 / VKM B-2274 / 506</strain>
    </source>
</reference>
<dbReference type="AlphaFoldDB" id="E4U5M0"/>
<evidence type="ECO:0000313" key="2">
    <source>
        <dbReference type="EMBL" id="ADR35578.1"/>
    </source>
</evidence>